<dbReference type="SUPFAM" id="SSF116960">
    <property type="entry name" value="YfbU-like"/>
    <property type="match status" value="1"/>
</dbReference>
<dbReference type="RefSeq" id="WP_011068149.1">
    <property type="nucleotide sequence ID" value="NZ_AVQD01000003.1"/>
</dbReference>
<dbReference type="SUPFAM" id="SSF47598">
    <property type="entry name" value="Ribbon-helix-helix"/>
    <property type="match status" value="1"/>
</dbReference>
<evidence type="ECO:0000313" key="1">
    <source>
        <dbReference type="EMBL" id="KOA42879.1"/>
    </source>
</evidence>
<reference evidence="1 2" key="1">
    <citation type="journal article" date="2015" name="Int J Genomics">
        <title>Comparative Genomics Revealed Genetic Diversity and Species/Strain-Level Differences in Carbohydrate Metabolism of Three Probiotic Bifidobacterial Species.</title>
        <authorList>
            <person name="Odamaki T."/>
            <person name="Horigome A."/>
            <person name="Sugahara H."/>
            <person name="Hashikura N."/>
            <person name="Minami J."/>
            <person name="Xiao J.Z."/>
            <person name="Abe F."/>
        </authorList>
    </citation>
    <scope>NUCLEOTIDE SEQUENCE [LARGE SCALE GENOMIC DNA]</scope>
    <source>
        <strain evidence="1 2">MCC 1128</strain>
    </source>
</reference>
<organism evidence="1 2">
    <name type="scientific">Bifidobacterium breve MCC 1128</name>
    <dbReference type="NCBI Taxonomy" id="1365965"/>
    <lineage>
        <taxon>Bacteria</taxon>
        <taxon>Bacillati</taxon>
        <taxon>Actinomycetota</taxon>
        <taxon>Actinomycetes</taxon>
        <taxon>Bifidobacteriales</taxon>
        <taxon>Bifidobacteriaceae</taxon>
        <taxon>Bifidobacterium</taxon>
    </lineage>
</organism>
<gene>
    <name evidence="1" type="ORF">BBM1128_02415</name>
</gene>
<dbReference type="AlphaFoldDB" id="A0A0L7B5Z9"/>
<dbReference type="Proteomes" id="UP000037193">
    <property type="component" value="Unassembled WGS sequence"/>
</dbReference>
<proteinExistence type="predicted"/>
<protein>
    <recommendedName>
        <fullName evidence="3">YfbU family protein</fullName>
    </recommendedName>
</protein>
<name>A0A0L7B5Z9_BIFBR</name>
<dbReference type="InterPro" id="IPR005587">
    <property type="entry name" value="UPF0304_YfbU"/>
</dbReference>
<dbReference type="Gene3D" id="1.10.3190.10">
    <property type="entry name" value="yfbu gene product, domain 2"/>
    <property type="match status" value="1"/>
</dbReference>
<sequence>MATVSIRMPDDMKEALERLATEKSMTVSGLISERINDMLGHREEIREDTPYTLTTAERYLLMRVEELSALVKPEDKAYIERDVEAFQEGYTAEYSRIFSKMHIELSRQDCEFVWDVLDMFRDLIISYDNLEASDKETIEESQCHYQGFDHNDNRECAMERYVKYLAKDDCWEFTVEDSKKFSDRGNSHCQMVPMYQGMLSALNEVKRRRRMANRSYSSNCQPFDKKEIQFILSARRYDSPFRRG</sequence>
<accession>A0A0L7B5Z9</accession>
<dbReference type="GO" id="GO:0006355">
    <property type="term" value="P:regulation of DNA-templated transcription"/>
    <property type="evidence" value="ECO:0007669"/>
    <property type="project" value="InterPro"/>
</dbReference>
<evidence type="ECO:0008006" key="3">
    <source>
        <dbReference type="Google" id="ProtNLM"/>
    </source>
</evidence>
<dbReference type="InterPro" id="IPR010985">
    <property type="entry name" value="Ribbon_hlx_hlx"/>
</dbReference>
<evidence type="ECO:0000313" key="2">
    <source>
        <dbReference type="Proteomes" id="UP000037193"/>
    </source>
</evidence>
<dbReference type="PATRIC" id="fig|1365965.3.peg.490"/>
<dbReference type="EMBL" id="AVQD01000003">
    <property type="protein sequence ID" value="KOA42879.1"/>
    <property type="molecule type" value="Genomic_DNA"/>
</dbReference>
<dbReference type="Pfam" id="PF03887">
    <property type="entry name" value="YfbU"/>
    <property type="match status" value="1"/>
</dbReference>
<comment type="caution">
    <text evidence="1">The sequence shown here is derived from an EMBL/GenBank/DDBJ whole genome shotgun (WGS) entry which is preliminary data.</text>
</comment>
<dbReference type="InterPro" id="IPR023146">
    <property type="entry name" value="YfbU_alpha-helical_sf"/>
</dbReference>